<name>A0ACC1TCM7_9APHY</name>
<dbReference type="Proteomes" id="UP001148662">
    <property type="component" value="Unassembled WGS sequence"/>
</dbReference>
<proteinExistence type="predicted"/>
<evidence type="ECO:0000313" key="2">
    <source>
        <dbReference type="Proteomes" id="UP001148662"/>
    </source>
</evidence>
<reference evidence="1" key="1">
    <citation type="submission" date="2022-07" db="EMBL/GenBank/DDBJ databases">
        <title>Genome Sequence of Phlebia brevispora.</title>
        <authorList>
            <person name="Buettner E."/>
        </authorList>
    </citation>
    <scope>NUCLEOTIDE SEQUENCE</scope>
    <source>
        <strain evidence="1">MPL23</strain>
    </source>
</reference>
<accession>A0ACC1TCM7</accession>
<protein>
    <submittedName>
        <fullName evidence="1">Uncharacterized protein</fullName>
    </submittedName>
</protein>
<organism evidence="1 2">
    <name type="scientific">Phlebia brevispora</name>
    <dbReference type="NCBI Taxonomy" id="194682"/>
    <lineage>
        <taxon>Eukaryota</taxon>
        <taxon>Fungi</taxon>
        <taxon>Dikarya</taxon>
        <taxon>Basidiomycota</taxon>
        <taxon>Agaricomycotina</taxon>
        <taxon>Agaricomycetes</taxon>
        <taxon>Polyporales</taxon>
        <taxon>Meruliaceae</taxon>
        <taxon>Phlebia</taxon>
    </lineage>
</organism>
<comment type="caution">
    <text evidence="1">The sequence shown here is derived from an EMBL/GenBank/DDBJ whole genome shotgun (WGS) entry which is preliminary data.</text>
</comment>
<sequence>MPDDHPQYTWFWGLGRHGPKMYFTRRCDRERRDQTYFMGMHYCPCSDFCRARYVCFDCRRMFKPNIRTDNMYSYCGQVTKLWTKELSRQSHSKSKQASRSRNLVEPNPHSSEPPLITDSRNQTDPDALNRLHCPECGKSGRRVGGSLEVPPRKKERAWEALRMSLESGAKFDNCGKATREAYLGVHMITKILGSEWEARTEEKRRRIEVLRRAVELGLGMSDQKTVQVGQTWVPRHDKTFFLPRCDRRWEYNCQYDYDYFRRTKWVCFHCRRMFKPILRPENEYYYSGQIRRKETRQECRRRDAGRKQAFRLSIPPGSNNQTPFDPNAPKQAHCPVCGEPGSRVGDTFEAPPQKQKSAWAQLCIRLEGGEEFQRYRKCPAGHDLITFSERKAREEEKARRIEVLRKAIKLGGRTTEEERRLCMIRARHGRSLAKDADLRTVTM</sequence>
<evidence type="ECO:0000313" key="1">
    <source>
        <dbReference type="EMBL" id="KAJ3558365.1"/>
    </source>
</evidence>
<keyword evidence="2" id="KW-1185">Reference proteome</keyword>
<gene>
    <name evidence="1" type="ORF">NM688_g971</name>
</gene>
<dbReference type="EMBL" id="JANHOG010000093">
    <property type="protein sequence ID" value="KAJ3558365.1"/>
    <property type="molecule type" value="Genomic_DNA"/>
</dbReference>